<keyword evidence="6" id="KW-0770">Synapse</keyword>
<feature type="compositionally biased region" description="Acidic residues" evidence="10">
    <location>
        <begin position="1447"/>
        <end position="1464"/>
    </location>
</feature>
<feature type="compositionally biased region" description="Polar residues" evidence="10">
    <location>
        <begin position="921"/>
        <end position="933"/>
    </location>
</feature>
<keyword evidence="4" id="KW-0863">Zinc-finger</keyword>
<dbReference type="GO" id="GO:0098882">
    <property type="term" value="F:structural constituent of presynaptic active zone"/>
    <property type="evidence" value="ECO:0007669"/>
    <property type="project" value="TreeGrafter"/>
</dbReference>
<feature type="compositionally biased region" description="Acidic residues" evidence="10">
    <location>
        <begin position="1271"/>
        <end position="1284"/>
    </location>
</feature>
<dbReference type="Pfam" id="PF05715">
    <property type="entry name" value="zf-piccolo"/>
    <property type="match status" value="2"/>
</dbReference>
<feature type="compositionally biased region" description="Polar residues" evidence="10">
    <location>
        <begin position="4063"/>
        <end position="4079"/>
    </location>
</feature>
<evidence type="ECO:0000256" key="8">
    <source>
        <dbReference type="ARBA" id="ARBA00034101"/>
    </source>
</evidence>
<feature type="compositionally biased region" description="Gly residues" evidence="10">
    <location>
        <begin position="104"/>
        <end position="130"/>
    </location>
</feature>
<feature type="compositionally biased region" description="Low complexity" evidence="10">
    <location>
        <begin position="2611"/>
        <end position="2627"/>
    </location>
</feature>
<feature type="compositionally biased region" description="Polar residues" evidence="10">
    <location>
        <begin position="1167"/>
        <end position="1185"/>
    </location>
</feature>
<feature type="compositionally biased region" description="Low complexity" evidence="10">
    <location>
        <begin position="352"/>
        <end position="369"/>
    </location>
</feature>
<dbReference type="PANTHER" id="PTHR14113">
    <property type="entry name" value="PICCOLO/BASSOON"/>
    <property type="match status" value="1"/>
</dbReference>
<feature type="compositionally biased region" description="Polar residues" evidence="10">
    <location>
        <begin position="671"/>
        <end position="685"/>
    </location>
</feature>
<feature type="compositionally biased region" description="Basic and acidic residues" evidence="10">
    <location>
        <begin position="1044"/>
        <end position="1064"/>
    </location>
</feature>
<feature type="region of interest" description="Disordered" evidence="10">
    <location>
        <begin position="3842"/>
        <end position="3877"/>
    </location>
</feature>
<keyword evidence="3" id="KW-0677">Repeat</keyword>
<feature type="compositionally biased region" description="Low complexity" evidence="10">
    <location>
        <begin position="1429"/>
        <end position="1440"/>
    </location>
</feature>
<dbReference type="InterPro" id="IPR013083">
    <property type="entry name" value="Znf_RING/FYVE/PHD"/>
</dbReference>
<feature type="region of interest" description="Disordered" evidence="10">
    <location>
        <begin position="4248"/>
        <end position="4289"/>
    </location>
</feature>
<feature type="compositionally biased region" description="Basic and acidic residues" evidence="10">
    <location>
        <begin position="1285"/>
        <end position="1298"/>
    </location>
</feature>
<feature type="compositionally biased region" description="Low complexity" evidence="10">
    <location>
        <begin position="691"/>
        <end position="706"/>
    </location>
</feature>
<sequence length="4367" mass="476317">MGNEGSIEGSGQPGEPGSISMVGAPGSFSAPGSGQHIKPANGAVAGGGMGGGPGMNRVPMGSPKPGMQLGYGGMAGGMGGGGGQRLANQESHRPLQQSSSGPDHGSGPGQGHGPGMGAGMGSGMGGGQGQPGQHASRRNLQVDFSSSGGRTGRSSSASPDRGITPTSPYSVPQIAPMPVSKLCPLCSTTELTNPPALPNYNTCTQCRSTVCNQCGFNPNPHLTEVQEWLCLNCQMQRALGIDMTTPRSKSQQQIHSPSHQAKPIVQPPPVQPAQPAAQQKPQPQPQAQPPPQSKPHSQPQHQQYGQSQPHSQSQAQPYGQSQSQPYGQSQSQSQLYGQSQPQSFGKTPPQPYGQSQPQQQPYNQTQPHPHGQSQTYGHSQPQQQPYGQSQPQQQPYSQTQPQPYGQSQPQQQLYGQSQPQPQPYGQSQPYGHSQSQHQPQAKPQAQHQPQTSPGLQRHPIPGSASLPGSTTSSPQHIPYGQRGPGGPGQPRIPHPGAVPLVGMAKAPSQPDLGRDFLLHQGGRQAASAGSSPSHRPAAPQGQPPQDGLTKLFGFGASLLNQAASTLASVDPLSGTPSTQPSPARGGPSNKQQGPPGAKPFQTGGPHAPQMGGPQAPQMGGPHAPPMGGPQAPQMGGPQAPQMGGPHVPQMGGPHTPTQIGGPYAPQMGGPHTSTQKAPQQQQSPVHHQKGPQQQRQQQQQQPARQEPVPKPVEPEKPKVKCPLCKTELNIGSTTEPPSYNSCTQCHTQVCNLCGFNPAPHLEKKEWLCLNCQTQRLMSGGVRDPSPVSHPSPKHQPMGSPRHQAQASQQPVQQPPFQKFTNQQQEGPRQMQPQQQKPQTALGSGPFEPTAAKQPGDTKAPVQATPTPAIEPLKQPKAMEETTPKPEKLVEPAIDTKPTQKKGEPITPIKEIKKSRYDETKNSTQDLSRSPQSLSDTGYSSDGISSSHSEIIGLIQEEEMKLSERGISERGSPPSPSEITKLESSMRPLLECKTVPVEERERERGRGRHHREQRPRSLSITPEAYDSDEELEDIVEEEEEDGGDWESKQEHKNSAAPKEEKKVAEPEPMTDEEFMRRQIMEMSADEDNEEEEEDMEEEDMEEDEGYGYQKPKKTHKHISELTKEKRRLSHQSSSFEEDTKSSSDIYKCSAEEGEEGGLGGLRRFKTIELNNTNSYSRDMELNNENDLSLDREPELEMESLTGSPEERSRGEYSSTLPPTTSSYNSGTSPTSISSMEEDSDSSPSRRQRLEDAKQQRKARHRSHGPLLPTIEDSSEEDELREEEELLREQEKMRDLEQQRIRSTARKTKRDKEELRAQRRRERSKTPPSNLSPIEDASPTEELRQAAEMEELHRSSASEYSPQSLDSEAEGYESKLYKSGSEYNLPTFMSLYSPTEKSSTTSTTTAPSSSKPLKSAEEVYEEMMRKAELLQKQQKQQQQQQQGRHNSAYEDDTNGQQYEDEYEYEQAETSYENEAAETGGIYEEIRQTSQNITKMHQSSALELQQQADEQVEIDDSTYPDKQLLDTGSAFAKLLEQTNDLLTPGNSPTQLSAPVTFSEAGGRIPDVRVTQHYSKDVHKAGMKSQTGKNGITPVAAATTIAAYGVYSRDAVTIPHTSTSQTMTTTQSIMYGRQTGGPATSTTTISNVCSKIAEITQAYSQREVVARRVAESRGVQARESATSSEHVIEPHSTKMYSYYKSSSPPLSPSASPTESPSRSPSRRAEISTQTFSPGIGALSAGSGPTSPVMAQGTQTSQRAISPRLLRQQSSQHAPYMVASLEPTSSAKPMTVNTATSPLSSPTRFTRQSTFDSYSPQASPPDTPPYHQSPQHSFYRMQKVEKVSVGTSMVTTASTYSRGSMSMDNISLCRFSSIPGTSSVEPGQMIHGGSVVDLRTVDLRTATNAAPILMTAHGMDLTSLATETRKYTSGIEGSHPSTIIQPLIMNLNTQQQPHVIVSTATTMSVTVAASMFISQPQQPMVYGDPLQNRVDLGQGMGSAMCLSQNQPPPTDPSIPKIDAKLEDLSIQQQQLLQQQQKLQQQQQLLEHQLQQHHQMQQQSSVARFNLPGQMTLLKKDLLVSQTSNTPAVVSTISPAIAPDIYGTGDPLELKSKPTPAGVMHLAGGGPHGMMVQMDGAPQGGPVTQLVKTEEGQDAVDLTGGQIKAENQPACCDVVYRLPFGGSCVGGPFSQKPNVDENVATQEPRPHSVPPLSYESDQEGQYQEFSMDGHKAYTLPFPGRLQPSMSDTNLAEAGLQSYHSKMDPHFQTSGELAVDLSTMKHTYEGGFLGLGMQYGSYTDLRHGGDITATALPIRRFNSLSNISSDYGYSPRDLANFQESNLAQYSATTAREISRMCAALNSMDRYGSNPELMQYGVGRGTGPGGRLNSMRQNMLYGPDGKPISHTQALTNMINARQASLRAMYPSAMRSADGMTYSTINTPIASTLPITTQPASVLRPLLSGVYRPLPTANMTPVPLASLTRMPVNPRMPMSGQAPYLYPAPNVFPSTTSTPVSMPAAVNTTQDAPIFLGKPSVTSSGSDPPYQSPVAHTSASVSLPKEYEQQPINLSQAHLHTQAPGQPQVQPQNQPPAQPQHMQTQFHPQGQHPPQSQPPPAHAYPPTQSYTGPQSSTLPHHPTPPSSGPVNPETETEEERMHRQQEQLLQMERERVELEKLRQLRLQEELERERMELQRHREKEQMLVHREIQELQTIKEQVLQQQQAERENQLVMQKEQLAQQKAQLDQIQSLQQQLQQQLEEQKRQKTAAAAAAAATAAAQLDQSGQMLQPYGNQMGFRSLPNSSSDMCLRNNEEQMETRTNMRKQNSTSMPRLRDGMEGESVEFYGARRIVDSCVQTDEEDGEERYIMSRRRRNRRSVDRSVQTDDEEEKVEWEQPVRRRRSRFSRHSDPGADHKTDAASKTAASSSIAIQTIRDCSCQTETDQLGKVSPAIHVTLPDPNKVEIVHYISGPERTQKGQSLACQTDVEAQSQGVVVPQLSVPTTINPYSTGIQLVASADPRQQQNRRRSDPMEISYQTQTQPMNHLHNESLSSLIRQPPKSPQVLYSPVSPVSPHRLLETSLSSCGLNKAHVTPQQKAYTAESPQRLPSMPRPIKNTQRSMSDPKLLSLTTDEHTKARLNLYQQQALQSQLAALQQSALRKVKRTLPSPPPEESHLPTITPALPAVPSLRAGSRPGLAAKASLLKDLTHELKAVEQESTKLRKQQQELEEEEKEIDAKLRYLELGIHQRKETLVKERERRDMAYLRCMGDPRDYMSDSELNNLRLAAAVASYESNGVLTRPSTAPLSQYTSDLNTAAQFPPISSFVSFQSYHPQSQPAPAPQPGTPYQTAAFNQPPYPSVSQAAALPQPTPLQTQHLPPSYQTQGSFPSHTYPQSQPPYPTEQGVQPLLQQQQQPGHQGFQPAQPGQPPYPTHTSPYPSQLSYPAGPSQTTPYQPQADILTVHQRPRQTSLADLEHKMPTNYEVISNPTVVVTTTAQDAIYSSSSGAPPYGQYTGGTPMTNTYGPYSSTVSSTYGQYTTTVANTYGQQYTSTLASTYGQYTTTTANTYGYTNTTASSYGQYTTTVANSYGHGTPSDRLHSVDSPSTYAQDGLYGPASLEQNIPRNYVMCDDISELTKDGLGGMAADMHRSDGHGGRYMGESGPARGGSSYGRPEDELSREEDPYEHHGRGKSSYHPRGSDTYGRVVGSSSTSMGGGSSYYYDDYTKHGAQRTGVQKHASKILAPAVMSSKRSKHRKQGMEQKISKFSPIEEARDVEADLASYTMSTSGGGSCTVVSRARKLQDDMAYSLRKSAYEQKRYSYPEEDERMYYTSGRSRSTGYGMDKISSRDYAGYRSRSYERDGDRDRSSYRAGYSRGRPPMRSQYSEEESLLSSMGVHVRASSLGPELYDSRSNQYYGQYGSSHSLPDVQDHMRDLPRTHVYKPDDSYIIDDMHCAVSDSEAYNLGQEETDWFEKPRDLRSGSRHYGSGGHSSSGRSRHVKHTYHDYDEPPEEDLWPQDEYGQARHSSSSRDHRPHGSSSSGRHPSTSRHSDEPRSSRSSKGHPKDPSMRHDSRQLSSSGKRGDSRSQGGYHSSDYSRDPSGHHHSQGRSSKSSSSHDGRTSSRKQQDLQGHPSSTSRGQGSSGRGQGSTSGLPGSRGQGPTSQQDGLQPGQRTQLQQQPQTSAARQTGTIPAGTTPGGQQPLGPGQAQQGLQAKPGQLGPGQASRQPQALGQLPSTVAPVANTPPVTAIGAKAVIGGAAQPAKTPQPPLTGIGSKAAPRPGGIGSAAAGQPGMEGESLLSKVLPGNPAEAAGKLGEGALLEFRLHVFTQTLMHSNCYNVLNHTCLSLSLCLSICLSIFTHQLSPVSARSSPRCGEVLR</sequence>
<name>A0A8C7KUL5_ONCKI</name>
<feature type="compositionally biased region" description="Low complexity" evidence="10">
    <location>
        <begin position="628"/>
        <end position="646"/>
    </location>
</feature>
<keyword evidence="5" id="KW-0862">Zinc</keyword>
<feature type="compositionally biased region" description="Acidic residues" evidence="10">
    <location>
        <begin position="1024"/>
        <end position="1043"/>
    </location>
</feature>
<dbReference type="Gene3D" id="3.30.40.10">
    <property type="entry name" value="Zinc/RING finger domain, C3HC4 (zinc finger)"/>
    <property type="match status" value="2"/>
</dbReference>
<feature type="compositionally biased region" description="Gly residues" evidence="10">
    <location>
        <begin position="44"/>
        <end position="54"/>
    </location>
</feature>
<proteinExistence type="predicted"/>
<feature type="coiled-coil region" evidence="9">
    <location>
        <begin position="3186"/>
        <end position="3230"/>
    </location>
</feature>
<feature type="compositionally biased region" description="Basic and acidic residues" evidence="10">
    <location>
        <begin position="3661"/>
        <end position="3676"/>
    </location>
</feature>
<dbReference type="FunFam" id="3.30.40.10:FF:000326">
    <property type="entry name" value="Bassoon presynaptic cytomatrix protein"/>
    <property type="match status" value="1"/>
</dbReference>
<evidence type="ECO:0000256" key="2">
    <source>
        <dbReference type="ARBA" id="ARBA00022723"/>
    </source>
</evidence>
<feature type="region of interest" description="Disordered" evidence="10">
    <location>
        <begin position="2861"/>
        <end position="2914"/>
    </location>
</feature>
<dbReference type="PANTHER" id="PTHR14113:SF1">
    <property type="entry name" value="PROTEIN BASSOON"/>
    <property type="match status" value="1"/>
</dbReference>
<dbReference type="Ensembl" id="ENSOKIT00005115037.1">
    <property type="protein sequence ID" value="ENSOKIP00005107341.1"/>
    <property type="gene ID" value="ENSOKIG00005047097.1"/>
</dbReference>
<feature type="domain" description="Zinc finger piccolo-type" evidence="11">
    <location>
        <begin position="182"/>
        <end position="239"/>
    </location>
</feature>
<evidence type="ECO:0000313" key="12">
    <source>
        <dbReference type="Ensembl" id="ENSOKIP00005107341.1"/>
    </source>
</evidence>
<reference evidence="12" key="2">
    <citation type="submission" date="2025-09" db="UniProtKB">
        <authorList>
            <consortium name="Ensembl"/>
        </authorList>
    </citation>
    <scope>IDENTIFICATION</scope>
</reference>
<feature type="compositionally biased region" description="Acidic residues" evidence="10">
    <location>
        <begin position="1082"/>
        <end position="1104"/>
    </location>
</feature>
<keyword evidence="1" id="KW-0597">Phosphoprotein</keyword>
<evidence type="ECO:0000256" key="5">
    <source>
        <dbReference type="ARBA" id="ARBA00022833"/>
    </source>
</evidence>
<dbReference type="InterPro" id="IPR008899">
    <property type="entry name" value="Znf_piccolo"/>
</dbReference>
<evidence type="ECO:0000256" key="1">
    <source>
        <dbReference type="ARBA" id="ARBA00022553"/>
    </source>
</evidence>
<feature type="compositionally biased region" description="Basic and acidic residues" evidence="10">
    <location>
        <begin position="909"/>
        <end position="920"/>
    </location>
</feature>
<feature type="region of interest" description="Disordered" evidence="10">
    <location>
        <begin position="2189"/>
        <end position="2209"/>
    </location>
</feature>
<feature type="region of interest" description="Disordered" evidence="10">
    <location>
        <begin position="3153"/>
        <end position="3172"/>
    </location>
</feature>
<feature type="region of interest" description="Disordered" evidence="10">
    <location>
        <begin position="3962"/>
        <end position="4217"/>
    </location>
</feature>
<dbReference type="InterPro" id="IPR052098">
    <property type="entry name" value="Presynaptic_Scaffold_Bsn/Pclo"/>
</dbReference>
<reference evidence="12" key="1">
    <citation type="submission" date="2025-08" db="UniProtKB">
        <authorList>
            <consortium name="Ensembl"/>
        </authorList>
    </citation>
    <scope>IDENTIFICATION</scope>
</reference>
<dbReference type="Proteomes" id="UP000694557">
    <property type="component" value="Unassembled WGS sequence"/>
</dbReference>
<feature type="compositionally biased region" description="Basic and acidic residues" evidence="10">
    <location>
        <begin position="4051"/>
        <end position="4062"/>
    </location>
</feature>
<evidence type="ECO:0000313" key="13">
    <source>
        <dbReference type="Proteomes" id="UP000694557"/>
    </source>
</evidence>
<dbReference type="GO" id="GO:0098982">
    <property type="term" value="C:GABA-ergic synapse"/>
    <property type="evidence" value="ECO:0007669"/>
    <property type="project" value="TreeGrafter"/>
</dbReference>
<feature type="compositionally biased region" description="Basic and acidic residues" evidence="10">
    <location>
        <begin position="3845"/>
        <end position="3857"/>
    </location>
</feature>
<feature type="region of interest" description="Disordered" evidence="10">
    <location>
        <begin position="1"/>
        <end position="174"/>
    </location>
</feature>
<feature type="region of interest" description="Disordered" evidence="10">
    <location>
        <begin position="3640"/>
        <end position="3701"/>
    </location>
</feature>
<feature type="compositionally biased region" description="Basic and acidic residues" evidence="10">
    <location>
        <begin position="876"/>
        <end position="889"/>
    </location>
</feature>
<evidence type="ECO:0000256" key="3">
    <source>
        <dbReference type="ARBA" id="ARBA00022737"/>
    </source>
</evidence>
<feature type="compositionally biased region" description="Low complexity" evidence="10">
    <location>
        <begin position="2569"/>
        <end position="2579"/>
    </location>
</feature>
<dbReference type="GO" id="GO:0008270">
    <property type="term" value="F:zinc ion binding"/>
    <property type="evidence" value="ECO:0007669"/>
    <property type="project" value="UniProtKB-KW"/>
</dbReference>
<feature type="compositionally biased region" description="Low complexity" evidence="10">
    <location>
        <begin position="1211"/>
        <end position="1224"/>
    </location>
</feature>
<organism evidence="12 13">
    <name type="scientific">Oncorhynchus kisutch</name>
    <name type="common">Coho salmon</name>
    <name type="synonym">Salmo kisutch</name>
    <dbReference type="NCBI Taxonomy" id="8019"/>
    <lineage>
        <taxon>Eukaryota</taxon>
        <taxon>Metazoa</taxon>
        <taxon>Chordata</taxon>
        <taxon>Craniata</taxon>
        <taxon>Vertebrata</taxon>
        <taxon>Euteleostomi</taxon>
        <taxon>Actinopterygii</taxon>
        <taxon>Neopterygii</taxon>
        <taxon>Teleostei</taxon>
        <taxon>Protacanthopterygii</taxon>
        <taxon>Salmoniformes</taxon>
        <taxon>Salmonidae</taxon>
        <taxon>Salmoninae</taxon>
        <taxon>Oncorhynchus</taxon>
    </lineage>
</organism>
<evidence type="ECO:0000256" key="9">
    <source>
        <dbReference type="SAM" id="Coils"/>
    </source>
</evidence>
<feature type="compositionally biased region" description="Basic and acidic residues" evidence="10">
    <location>
        <begin position="1339"/>
        <end position="1354"/>
    </location>
</feature>
<accession>A0A8C7KUL5</accession>
<feature type="compositionally biased region" description="Pro residues" evidence="10">
    <location>
        <begin position="282"/>
        <end position="293"/>
    </location>
</feature>
<feature type="domain" description="Zinc finger piccolo-type" evidence="11">
    <location>
        <begin position="720"/>
        <end position="777"/>
    </location>
</feature>
<feature type="compositionally biased region" description="Basic and acidic residues" evidence="10">
    <location>
        <begin position="2896"/>
        <end position="2908"/>
    </location>
</feature>
<evidence type="ECO:0000256" key="4">
    <source>
        <dbReference type="ARBA" id="ARBA00022771"/>
    </source>
</evidence>
<keyword evidence="7" id="KW-0966">Cell projection</keyword>
<dbReference type="GO" id="GO:0035418">
    <property type="term" value="P:protein localization to synapse"/>
    <property type="evidence" value="ECO:0007669"/>
    <property type="project" value="TreeGrafter"/>
</dbReference>
<evidence type="ECO:0000256" key="10">
    <source>
        <dbReference type="SAM" id="MobiDB-lite"/>
    </source>
</evidence>
<feature type="compositionally biased region" description="Low complexity" evidence="10">
    <location>
        <begin position="4155"/>
        <end position="4212"/>
    </location>
</feature>
<keyword evidence="9" id="KW-0175">Coiled coil</keyword>
<feature type="compositionally biased region" description="Low complexity" evidence="10">
    <location>
        <begin position="2586"/>
        <end position="2601"/>
    </location>
</feature>
<feature type="region of interest" description="Disordered" evidence="10">
    <location>
        <begin position="2566"/>
        <end position="2653"/>
    </location>
</feature>
<feature type="region of interest" description="Disordered" evidence="10">
    <location>
        <begin position="779"/>
        <end position="1371"/>
    </location>
</feature>
<dbReference type="InterPro" id="IPR011011">
    <property type="entry name" value="Znf_FYVE_PHD"/>
</dbReference>
<feature type="region of interest" description="Disordered" evidence="10">
    <location>
        <begin position="2523"/>
        <end position="2547"/>
    </location>
</feature>
<dbReference type="GO" id="GO:0030424">
    <property type="term" value="C:axon"/>
    <property type="evidence" value="ECO:0007669"/>
    <property type="project" value="TreeGrafter"/>
</dbReference>
<dbReference type="GeneTree" id="ENSGT00620000087961"/>
<comment type="subcellular location">
    <subcellularLocation>
        <location evidence="8">Presynaptic active zone</location>
    </subcellularLocation>
</comment>
<feature type="compositionally biased region" description="Polar residues" evidence="10">
    <location>
        <begin position="245"/>
        <end position="259"/>
    </location>
</feature>
<evidence type="ECO:0000259" key="11">
    <source>
        <dbReference type="Pfam" id="PF05715"/>
    </source>
</evidence>
<feature type="compositionally biased region" description="Polar residues" evidence="10">
    <location>
        <begin position="1777"/>
        <end position="1812"/>
    </location>
</feature>
<keyword evidence="2" id="KW-0479">Metal-binding</keyword>
<feature type="compositionally biased region" description="Polar residues" evidence="10">
    <location>
        <begin position="466"/>
        <end position="475"/>
    </location>
</feature>
<feature type="compositionally biased region" description="Basic and acidic residues" evidence="10">
    <location>
        <begin position="4103"/>
        <end position="4115"/>
    </location>
</feature>
<dbReference type="GO" id="GO:1904071">
    <property type="term" value="P:presynaptic active zone assembly"/>
    <property type="evidence" value="ECO:0007669"/>
    <property type="project" value="TreeGrafter"/>
</dbReference>
<gene>
    <name evidence="12" type="primary">BSN</name>
</gene>
<feature type="region of interest" description="Disordered" evidence="10">
    <location>
        <begin position="1390"/>
        <end position="1473"/>
    </location>
</feature>
<feature type="region of interest" description="Disordered" evidence="10">
    <location>
        <begin position="243"/>
        <end position="552"/>
    </location>
</feature>
<keyword evidence="13" id="KW-1185">Reference proteome</keyword>
<feature type="compositionally biased region" description="Low complexity" evidence="10">
    <location>
        <begin position="23"/>
        <end position="43"/>
    </location>
</feature>
<feature type="compositionally biased region" description="Low complexity" evidence="10">
    <location>
        <begin position="934"/>
        <end position="952"/>
    </location>
</feature>
<evidence type="ECO:0000256" key="7">
    <source>
        <dbReference type="ARBA" id="ARBA00023273"/>
    </source>
</evidence>
<feature type="coiled-coil region" evidence="9">
    <location>
        <begin position="2016"/>
        <end position="2053"/>
    </location>
</feature>
<feature type="compositionally biased region" description="Polar residues" evidence="10">
    <location>
        <begin position="1355"/>
        <end position="1364"/>
    </location>
</feature>
<feature type="compositionally biased region" description="Basic and acidic residues" evidence="10">
    <location>
        <begin position="1412"/>
        <end position="1427"/>
    </location>
</feature>
<dbReference type="GO" id="GO:0048788">
    <property type="term" value="C:cytoskeleton of presynaptic active zone"/>
    <property type="evidence" value="ECO:0007669"/>
    <property type="project" value="TreeGrafter"/>
</dbReference>
<feature type="compositionally biased region" description="Low complexity" evidence="10">
    <location>
        <begin position="3392"/>
        <end position="3413"/>
    </location>
</feature>
<feature type="region of interest" description="Disordered" evidence="10">
    <location>
        <begin position="3319"/>
        <end position="3442"/>
    </location>
</feature>
<feature type="compositionally biased region" description="Low complexity" evidence="10">
    <location>
        <begin position="1694"/>
        <end position="1715"/>
    </location>
</feature>
<feature type="region of interest" description="Disordered" evidence="10">
    <location>
        <begin position="1777"/>
        <end position="1826"/>
    </location>
</feature>
<feature type="compositionally biased region" description="Low complexity" evidence="10">
    <location>
        <begin position="536"/>
        <end position="545"/>
    </location>
</feature>
<protein>
    <submittedName>
        <fullName evidence="12">Bassoon presynaptic cytomatrix protein</fullName>
    </submittedName>
</protein>
<feature type="compositionally biased region" description="Gly residues" evidence="10">
    <location>
        <begin position="69"/>
        <end position="84"/>
    </location>
</feature>
<feature type="compositionally biased region" description="Low complexity" evidence="10">
    <location>
        <begin position="1391"/>
        <end position="1411"/>
    </location>
</feature>
<dbReference type="SUPFAM" id="SSF57903">
    <property type="entry name" value="FYVE/PHD zinc finger"/>
    <property type="match status" value="2"/>
</dbReference>
<feature type="compositionally biased region" description="Low complexity" evidence="10">
    <location>
        <begin position="145"/>
        <end position="158"/>
    </location>
</feature>
<feature type="region of interest" description="Disordered" evidence="10">
    <location>
        <begin position="1694"/>
        <end position="1754"/>
    </location>
</feature>
<feature type="compositionally biased region" description="Low complexity" evidence="10">
    <location>
        <begin position="294"/>
        <end position="343"/>
    </location>
</feature>
<feature type="compositionally biased region" description="Low complexity" evidence="10">
    <location>
        <begin position="603"/>
        <end position="621"/>
    </location>
</feature>
<evidence type="ECO:0000256" key="6">
    <source>
        <dbReference type="ARBA" id="ARBA00023018"/>
    </source>
</evidence>
<feature type="compositionally biased region" description="Low complexity" evidence="10">
    <location>
        <begin position="379"/>
        <end position="450"/>
    </location>
</feature>
<feature type="compositionally biased region" description="Low complexity" evidence="10">
    <location>
        <begin position="3351"/>
        <end position="3368"/>
    </location>
</feature>
<feature type="region of interest" description="Disordered" evidence="10">
    <location>
        <begin position="567"/>
        <end position="723"/>
    </location>
</feature>
<feature type="compositionally biased region" description="Low complexity" evidence="10">
    <location>
        <begin position="803"/>
        <end position="838"/>
    </location>
</feature>
<feature type="compositionally biased region" description="Polar residues" evidence="10">
    <location>
        <begin position="3369"/>
        <end position="3383"/>
    </location>
</feature>
<feature type="region of interest" description="Disordered" evidence="10">
    <location>
        <begin position="3086"/>
        <end position="3109"/>
    </location>
</feature>
<dbReference type="GO" id="GO:0098978">
    <property type="term" value="C:glutamatergic synapse"/>
    <property type="evidence" value="ECO:0007669"/>
    <property type="project" value="TreeGrafter"/>
</dbReference>
<feature type="compositionally biased region" description="Basic and acidic residues" evidence="10">
    <location>
        <begin position="957"/>
        <end position="967"/>
    </location>
</feature>